<proteinExistence type="predicted"/>
<accession>A0ACC1T5P8</accession>
<evidence type="ECO:0000313" key="2">
    <source>
        <dbReference type="Proteomes" id="UP001148662"/>
    </source>
</evidence>
<dbReference type="Proteomes" id="UP001148662">
    <property type="component" value="Unassembled WGS sequence"/>
</dbReference>
<name>A0ACC1T5P8_9APHY</name>
<dbReference type="EMBL" id="JANHOG010000498">
    <property type="protein sequence ID" value="KAJ3553788.1"/>
    <property type="molecule type" value="Genomic_DNA"/>
</dbReference>
<gene>
    <name evidence="1" type="ORF">NM688_g3432</name>
</gene>
<evidence type="ECO:0000313" key="1">
    <source>
        <dbReference type="EMBL" id="KAJ3553788.1"/>
    </source>
</evidence>
<keyword evidence="2" id="KW-1185">Reference proteome</keyword>
<organism evidence="1 2">
    <name type="scientific">Phlebia brevispora</name>
    <dbReference type="NCBI Taxonomy" id="194682"/>
    <lineage>
        <taxon>Eukaryota</taxon>
        <taxon>Fungi</taxon>
        <taxon>Dikarya</taxon>
        <taxon>Basidiomycota</taxon>
        <taxon>Agaricomycotina</taxon>
        <taxon>Agaricomycetes</taxon>
        <taxon>Polyporales</taxon>
        <taxon>Meruliaceae</taxon>
        <taxon>Phlebia</taxon>
    </lineage>
</organism>
<reference evidence="1" key="1">
    <citation type="submission" date="2022-07" db="EMBL/GenBank/DDBJ databases">
        <title>Genome Sequence of Phlebia brevispora.</title>
        <authorList>
            <person name="Buettner E."/>
        </authorList>
    </citation>
    <scope>NUCLEOTIDE SEQUENCE</scope>
    <source>
        <strain evidence="1">MPL23</strain>
    </source>
</reference>
<comment type="caution">
    <text evidence="1">The sequence shown here is derived from an EMBL/GenBank/DDBJ whole genome shotgun (WGS) entry which is preliminary data.</text>
</comment>
<protein>
    <submittedName>
        <fullName evidence="1">Uncharacterized protein</fullName>
    </submittedName>
</protein>
<sequence length="83" mass="9330">MHSDSPKTLATMRASNHVTISYAYAPQALQDRLNTPEPTASYRTHKFSSLAEHHAYDITGVQKISRPHGSYRNVGRWHQEGAP</sequence>